<dbReference type="InterPro" id="IPR050605">
    <property type="entry name" value="Olfactomedin-like_domain"/>
</dbReference>
<dbReference type="EMBL" id="OW240920">
    <property type="protein sequence ID" value="CAH2314262.1"/>
    <property type="molecule type" value="Genomic_DNA"/>
</dbReference>
<evidence type="ECO:0000256" key="1">
    <source>
        <dbReference type="ARBA" id="ARBA00004613"/>
    </source>
</evidence>
<feature type="domain" description="Olfactomedin-like" evidence="5">
    <location>
        <begin position="192"/>
        <end position="464"/>
    </location>
</feature>
<dbReference type="InterPro" id="IPR003112">
    <property type="entry name" value="Olfac-like_dom"/>
</dbReference>
<evidence type="ECO:0000313" key="6">
    <source>
        <dbReference type="EMBL" id="CAH2314262.1"/>
    </source>
</evidence>
<comment type="subcellular location">
    <subcellularLocation>
        <location evidence="1">Secreted</location>
    </subcellularLocation>
</comment>
<dbReference type="GO" id="GO:0007165">
    <property type="term" value="P:signal transduction"/>
    <property type="evidence" value="ECO:0007669"/>
    <property type="project" value="TreeGrafter"/>
</dbReference>
<dbReference type="InterPro" id="IPR011044">
    <property type="entry name" value="Quino_amine_DH_bsu"/>
</dbReference>
<keyword evidence="7" id="KW-1185">Reference proteome</keyword>
<dbReference type="PANTHER" id="PTHR23192:SF7">
    <property type="entry name" value="OLFACTOMEDIN-4"/>
    <property type="match status" value="1"/>
</dbReference>
<keyword evidence="4" id="KW-0732">Signal</keyword>
<evidence type="ECO:0000256" key="4">
    <source>
        <dbReference type="SAM" id="SignalP"/>
    </source>
</evidence>
<dbReference type="SMART" id="SM00284">
    <property type="entry name" value="OLF"/>
    <property type="match status" value="1"/>
</dbReference>
<accession>A0AAD1T325</accession>
<comment type="caution">
    <text evidence="3">Lacks conserved residue(s) required for the propagation of feature annotation.</text>
</comment>
<organism evidence="6 7">
    <name type="scientific">Pelobates cultripes</name>
    <name type="common">Western spadefoot toad</name>
    <dbReference type="NCBI Taxonomy" id="61616"/>
    <lineage>
        <taxon>Eukaryota</taxon>
        <taxon>Metazoa</taxon>
        <taxon>Chordata</taxon>
        <taxon>Craniata</taxon>
        <taxon>Vertebrata</taxon>
        <taxon>Euteleostomi</taxon>
        <taxon>Amphibia</taxon>
        <taxon>Batrachia</taxon>
        <taxon>Anura</taxon>
        <taxon>Pelobatoidea</taxon>
        <taxon>Pelobatidae</taxon>
        <taxon>Pelobates</taxon>
    </lineage>
</organism>
<proteinExistence type="predicted"/>
<feature type="chain" id="PRO_5042254927" evidence="4">
    <location>
        <begin position="17"/>
        <end position="470"/>
    </location>
</feature>
<evidence type="ECO:0000259" key="5">
    <source>
        <dbReference type="PROSITE" id="PS51132"/>
    </source>
</evidence>
<evidence type="ECO:0000256" key="3">
    <source>
        <dbReference type="PROSITE-ProRule" id="PRU00446"/>
    </source>
</evidence>
<dbReference type="GO" id="GO:0005615">
    <property type="term" value="C:extracellular space"/>
    <property type="evidence" value="ECO:0007669"/>
    <property type="project" value="TreeGrafter"/>
</dbReference>
<feature type="signal peptide" evidence="4">
    <location>
        <begin position="1"/>
        <end position="16"/>
    </location>
</feature>
<evidence type="ECO:0000256" key="2">
    <source>
        <dbReference type="ARBA" id="ARBA00022525"/>
    </source>
</evidence>
<name>A0AAD1T325_PELCU</name>
<dbReference type="Proteomes" id="UP001295444">
    <property type="component" value="Chromosome 09"/>
</dbReference>
<dbReference type="SUPFAM" id="SSF50969">
    <property type="entry name" value="YVTN repeat-like/Quinoprotein amine dehydrogenase"/>
    <property type="match status" value="1"/>
</dbReference>
<keyword evidence="2" id="KW-0964">Secreted</keyword>
<protein>
    <submittedName>
        <fullName evidence="6">Olfactomedin-4-like</fullName>
    </submittedName>
</protein>
<sequence length="470" mass="53529">MRLFLIIVLSVCQANAASLEVNSTGSLDENGVCKCAIILPDTTFPVERMEFLEMANYNLSLNVQQAVSKIQSYQVTLVESLQKLKNLTRRVEVMELGGISYTELDFELLKLEIREMESLAIQLRASFNGSSALVETLFVEIQNISIMVNQLESHDKNNVLAVKREIASLRKRLEDCEKHQDNPAVPSVPYGTCKHGGIQNISKPFVVQLNYLGFAYKFGGWGKDSMLEADQDIHWVAPLTTDGRSMNSIRFYPSYDDLLLYKKPTDKVLTKPIAYNNIDYSSSGQGGGVIMFNESMYYNCYNTRDLCKFNTKTNAVERKTFTDATFNNRFSYASTQWQDIDLAADEDGLWVIYSTEQNAGNIIISKLNSTSMIVEKTWTTSQYKLGVTNSFMVCGILYATRTLNTRREEIFYMYDTKTGTEGKLSIPFDKMMENIQSLSYNPNDHKLYMYNDGYLVTYDLNYKPLSKTIR</sequence>
<dbReference type="PROSITE" id="PS51132">
    <property type="entry name" value="OLF"/>
    <property type="match status" value="1"/>
</dbReference>
<gene>
    <name evidence="6" type="ORF">PECUL_23A020692</name>
</gene>
<reference evidence="6" key="1">
    <citation type="submission" date="2022-03" db="EMBL/GenBank/DDBJ databases">
        <authorList>
            <person name="Alioto T."/>
            <person name="Alioto T."/>
            <person name="Gomez Garrido J."/>
        </authorList>
    </citation>
    <scope>NUCLEOTIDE SEQUENCE</scope>
</reference>
<dbReference type="Pfam" id="PF02191">
    <property type="entry name" value="OLF"/>
    <property type="match status" value="1"/>
</dbReference>
<evidence type="ECO:0000313" key="7">
    <source>
        <dbReference type="Proteomes" id="UP001295444"/>
    </source>
</evidence>
<dbReference type="PANTHER" id="PTHR23192">
    <property type="entry name" value="OLFACTOMEDIN-RELATED"/>
    <property type="match status" value="1"/>
</dbReference>
<dbReference type="AlphaFoldDB" id="A0AAD1T325"/>